<dbReference type="GO" id="GO:0005524">
    <property type="term" value="F:ATP binding"/>
    <property type="evidence" value="ECO:0007669"/>
    <property type="project" value="UniProtKB-KW"/>
</dbReference>
<keyword evidence="1" id="KW-0677">Repeat</keyword>
<accession>A0A8K0DVA3</accession>
<name>A0A8K0DVA3_9ROSA</name>
<keyword evidence="2" id="KW-0547">Nucleotide-binding</keyword>
<dbReference type="CDD" id="cd14798">
    <property type="entry name" value="RX-CC_like"/>
    <property type="match status" value="1"/>
</dbReference>
<dbReference type="Pfam" id="PF23247">
    <property type="entry name" value="LRR_RPS2"/>
    <property type="match status" value="1"/>
</dbReference>
<keyword evidence="4" id="KW-0067">ATP-binding</keyword>
<dbReference type="InterPro" id="IPR027417">
    <property type="entry name" value="P-loop_NTPase"/>
</dbReference>
<dbReference type="InterPro" id="IPR041118">
    <property type="entry name" value="Rx_N"/>
</dbReference>
<dbReference type="EMBL" id="VOIH02000009">
    <property type="protein sequence ID" value="KAF3437930.1"/>
    <property type="molecule type" value="Genomic_DNA"/>
</dbReference>
<gene>
    <name evidence="10" type="ORF">FNV43_RR20686</name>
</gene>
<dbReference type="GO" id="GO:0006952">
    <property type="term" value="P:defense response"/>
    <property type="evidence" value="ECO:0007669"/>
    <property type="project" value="UniProtKB-KW"/>
</dbReference>
<evidence type="ECO:0000259" key="5">
    <source>
        <dbReference type="Pfam" id="PF00931"/>
    </source>
</evidence>
<dbReference type="Pfam" id="PF23598">
    <property type="entry name" value="LRR_14"/>
    <property type="match status" value="1"/>
</dbReference>
<dbReference type="GO" id="GO:0043531">
    <property type="term" value="F:ADP binding"/>
    <property type="evidence" value="ECO:0007669"/>
    <property type="project" value="InterPro"/>
</dbReference>
<reference evidence="10" key="1">
    <citation type="submission" date="2020-03" db="EMBL/GenBank/DDBJ databases">
        <title>A high-quality chromosome-level genome assembly of a woody plant with both climbing and erect habits, Rhamnella rubrinervis.</title>
        <authorList>
            <person name="Lu Z."/>
            <person name="Yang Y."/>
            <person name="Zhu X."/>
            <person name="Sun Y."/>
        </authorList>
    </citation>
    <scope>NUCLEOTIDE SEQUENCE</scope>
    <source>
        <strain evidence="10">BYM</strain>
        <tissue evidence="10">Leaf</tissue>
    </source>
</reference>
<dbReference type="PRINTS" id="PR00364">
    <property type="entry name" value="DISEASERSIST"/>
</dbReference>
<dbReference type="Proteomes" id="UP000796880">
    <property type="component" value="Unassembled WGS sequence"/>
</dbReference>
<dbReference type="Gene3D" id="1.20.5.4130">
    <property type="match status" value="1"/>
</dbReference>
<dbReference type="Pfam" id="PF18052">
    <property type="entry name" value="Rx_N"/>
    <property type="match status" value="1"/>
</dbReference>
<dbReference type="InterPro" id="IPR032675">
    <property type="entry name" value="LRR_dom_sf"/>
</dbReference>
<feature type="domain" description="Disease resistance N-terminal" evidence="6">
    <location>
        <begin position="13"/>
        <end position="97"/>
    </location>
</feature>
<feature type="domain" description="Disease resistance R13L4/SHOC-2-like LRR" evidence="9">
    <location>
        <begin position="627"/>
        <end position="870"/>
    </location>
</feature>
<dbReference type="AlphaFoldDB" id="A0A8K0DVA3"/>
<dbReference type="InterPro" id="IPR055414">
    <property type="entry name" value="LRR_R13L4/SHOC2-like"/>
</dbReference>
<dbReference type="InterPro" id="IPR038005">
    <property type="entry name" value="RX-like_CC"/>
</dbReference>
<dbReference type="FunFam" id="3.40.50.300:FF:001091">
    <property type="entry name" value="Probable disease resistance protein At1g61300"/>
    <property type="match status" value="1"/>
</dbReference>
<keyword evidence="3" id="KW-0611">Plant defense</keyword>
<dbReference type="FunFam" id="1.10.10.10:FF:000322">
    <property type="entry name" value="Probable disease resistance protein At1g63360"/>
    <property type="match status" value="1"/>
</dbReference>
<comment type="caution">
    <text evidence="10">The sequence shown here is derived from an EMBL/GenBank/DDBJ whole genome shotgun (WGS) entry which is preliminary data.</text>
</comment>
<dbReference type="InterPro" id="IPR057135">
    <property type="entry name" value="At4g27190-like_LRR"/>
</dbReference>
<keyword evidence="11" id="KW-1185">Reference proteome</keyword>
<dbReference type="OrthoDB" id="5279713at2759"/>
<evidence type="ECO:0000259" key="7">
    <source>
        <dbReference type="Pfam" id="PF23247"/>
    </source>
</evidence>
<sequence length="1199" mass="136422">MAEIVLSSVADEIIRSLRDAAVREIGLLWKVSDELSELEGTLLTIRAVLVDAEEKQAHSTQVKAWLSRLEDVVYEADDLMDEISTEALQQEVMGGSDVAKKVRTFFSTSNQFASRRKMGHQIEAIKKRLAAIRDDRQFLLEETHNEVTKSGYRAREQTHSSVSEEEVVIGRDEDRMKIVQLLLETGTEETVLVVPIVGSGGLGKTTLAQLAFNDEKVQKNFDLKMWVCVSNSNFDVRLLVAKIIKSANNNATANEGYESFEMEQLQKQLREKISGKQYLLVLDDVWNENRELWLNLRNLLSHGTKGSRIIVTTRSTVVAKIMSKVEPYFLGNLDETQSWSLFKKMALDQVEDPSNSNIVEIGKKIVKSCGGIPLAIRTIGRMLYFKNPETEWSSFDKIEFSKISQDENDILPTLKLSYNHLSSHLKHCFAYCSLFPKDHKINVEDLIKLWIAQGFIKSADTTQPLEDVGREYLVDLYWRSFFQQVNKDEFGNIMNCKMHYLMHDLATQVAGECATLSSVEERFNQKTRHVSFGFSLKPSQLIWSSLSKTSNRIRTILLPSQPRRRIGSSQSKTSNRIGTILLPSQPQRRIGSLRSKTSNRVPTILLPTFLPSQPRRSSSLLVCDVIVSKFKFLRILDLHDTGIGTVSESIWKLKHLRYLDLSNTGIKALPNSITKLQNLQTLKLSKLYRFKELPKDFKNLINLRHLEFGEGTNLNHMPLGLGQLTNLQTLSKFMISEGTNICKVGDLKELMLLNNLRGELRITNLKHAKDATFANLKEKQYLQSLTLDWSLPHGDVEMMGTVEYEMTLEGFQPHPNLKALSLQGYRGVRLSSWLPSLKQLVRFSLWKCKKCQSLPALDQFPSLKCLYLNDLPALEYISDEFHSSSTLAPLPSLKELILKKLPNLKGWWRGEMAREDDNLIEENCMFLQFPCLSKFAIEDCPRLKFMPLSPSIKSLAVGNFTWKPFHQTVKSITIPQSQIKTEETSSSTSSAILTSYLSPLISNLEDLSLDNIEDLQSLPKWLLSFGSLKYMTIRRCHKLKYFSPGIQHLVSLQFLRIIECNELDMSNGDMTTWQSLKSLDYLVLENLPQLETLPDGLQHITTLRNLTIEGCNSLMAMPEWISNLSSLTEINIWDCPKLTSLPEGIRRISSVRTLYIYGCPILGQRCQREKGEDWPKVAHIPNLYVRFRGGSKSSSISGT</sequence>
<protein>
    <recommendedName>
        <fullName evidence="12">Disease resistance protein RGA3</fullName>
    </recommendedName>
</protein>
<dbReference type="SUPFAM" id="SSF52540">
    <property type="entry name" value="P-loop containing nucleoside triphosphate hydrolases"/>
    <property type="match status" value="1"/>
</dbReference>
<feature type="domain" description="NB-ARC" evidence="5">
    <location>
        <begin position="176"/>
        <end position="348"/>
    </location>
</feature>
<evidence type="ECO:0000259" key="9">
    <source>
        <dbReference type="Pfam" id="PF23598"/>
    </source>
</evidence>
<evidence type="ECO:0000259" key="8">
    <source>
        <dbReference type="Pfam" id="PF23559"/>
    </source>
</evidence>
<evidence type="ECO:0000256" key="3">
    <source>
        <dbReference type="ARBA" id="ARBA00022821"/>
    </source>
</evidence>
<dbReference type="InterPro" id="IPR042197">
    <property type="entry name" value="Apaf_helical"/>
</dbReference>
<proteinExistence type="predicted"/>
<feature type="domain" description="Disease resistance protein winged helix" evidence="8">
    <location>
        <begin position="434"/>
        <end position="506"/>
    </location>
</feature>
<dbReference type="Gene3D" id="1.10.8.430">
    <property type="entry name" value="Helical domain of apoptotic protease-activating factors"/>
    <property type="match status" value="1"/>
</dbReference>
<dbReference type="SUPFAM" id="SSF52058">
    <property type="entry name" value="L domain-like"/>
    <property type="match status" value="1"/>
</dbReference>
<dbReference type="Gene3D" id="3.40.50.300">
    <property type="entry name" value="P-loop containing nucleotide triphosphate hydrolases"/>
    <property type="match status" value="1"/>
</dbReference>
<dbReference type="InterPro" id="IPR002182">
    <property type="entry name" value="NB-ARC"/>
</dbReference>
<evidence type="ECO:0008006" key="12">
    <source>
        <dbReference type="Google" id="ProtNLM"/>
    </source>
</evidence>
<evidence type="ECO:0000313" key="10">
    <source>
        <dbReference type="EMBL" id="KAF3437930.1"/>
    </source>
</evidence>
<dbReference type="Pfam" id="PF00931">
    <property type="entry name" value="NB-ARC"/>
    <property type="match status" value="1"/>
</dbReference>
<dbReference type="SUPFAM" id="SSF52047">
    <property type="entry name" value="RNI-like"/>
    <property type="match status" value="1"/>
</dbReference>
<dbReference type="InterPro" id="IPR058922">
    <property type="entry name" value="WHD_DRP"/>
</dbReference>
<dbReference type="PANTHER" id="PTHR36766:SF38">
    <property type="entry name" value="DISEASE RESISTANCE PROTEIN RGA3"/>
    <property type="match status" value="1"/>
</dbReference>
<dbReference type="Gene3D" id="3.80.10.10">
    <property type="entry name" value="Ribonuclease Inhibitor"/>
    <property type="match status" value="3"/>
</dbReference>
<dbReference type="Gene3D" id="1.10.10.10">
    <property type="entry name" value="Winged helix-like DNA-binding domain superfamily/Winged helix DNA-binding domain"/>
    <property type="match status" value="1"/>
</dbReference>
<dbReference type="Pfam" id="PF23559">
    <property type="entry name" value="WHD_DRP"/>
    <property type="match status" value="1"/>
</dbReference>
<evidence type="ECO:0000256" key="2">
    <source>
        <dbReference type="ARBA" id="ARBA00022741"/>
    </source>
</evidence>
<evidence type="ECO:0000313" key="11">
    <source>
        <dbReference type="Proteomes" id="UP000796880"/>
    </source>
</evidence>
<evidence type="ECO:0000259" key="6">
    <source>
        <dbReference type="Pfam" id="PF18052"/>
    </source>
</evidence>
<feature type="domain" description="Disease resistance protein At4g27190-like leucine-rich repeats" evidence="7">
    <location>
        <begin position="1023"/>
        <end position="1135"/>
    </location>
</feature>
<dbReference type="PANTHER" id="PTHR36766">
    <property type="entry name" value="PLANT BROAD-SPECTRUM MILDEW RESISTANCE PROTEIN RPW8"/>
    <property type="match status" value="1"/>
</dbReference>
<evidence type="ECO:0000256" key="4">
    <source>
        <dbReference type="ARBA" id="ARBA00022840"/>
    </source>
</evidence>
<organism evidence="10 11">
    <name type="scientific">Rhamnella rubrinervis</name>
    <dbReference type="NCBI Taxonomy" id="2594499"/>
    <lineage>
        <taxon>Eukaryota</taxon>
        <taxon>Viridiplantae</taxon>
        <taxon>Streptophyta</taxon>
        <taxon>Embryophyta</taxon>
        <taxon>Tracheophyta</taxon>
        <taxon>Spermatophyta</taxon>
        <taxon>Magnoliopsida</taxon>
        <taxon>eudicotyledons</taxon>
        <taxon>Gunneridae</taxon>
        <taxon>Pentapetalae</taxon>
        <taxon>rosids</taxon>
        <taxon>fabids</taxon>
        <taxon>Rosales</taxon>
        <taxon>Rhamnaceae</taxon>
        <taxon>rhamnoid group</taxon>
        <taxon>Rhamneae</taxon>
        <taxon>Rhamnella</taxon>
    </lineage>
</organism>
<evidence type="ECO:0000256" key="1">
    <source>
        <dbReference type="ARBA" id="ARBA00022737"/>
    </source>
</evidence>
<dbReference type="InterPro" id="IPR036388">
    <property type="entry name" value="WH-like_DNA-bd_sf"/>
</dbReference>
<dbReference type="GO" id="GO:0051707">
    <property type="term" value="P:response to other organism"/>
    <property type="evidence" value="ECO:0007669"/>
    <property type="project" value="UniProtKB-ARBA"/>
</dbReference>